<accession>A0A377JNJ2</accession>
<evidence type="ECO:0000313" key="4">
    <source>
        <dbReference type="Proteomes" id="UP000255335"/>
    </source>
</evidence>
<dbReference type="Gene3D" id="3.40.30.10">
    <property type="entry name" value="Glutaredoxin"/>
    <property type="match status" value="1"/>
</dbReference>
<evidence type="ECO:0000259" key="2">
    <source>
        <dbReference type="Pfam" id="PF13098"/>
    </source>
</evidence>
<dbReference type="RefSeq" id="WP_115026044.1">
    <property type="nucleotide sequence ID" value="NZ_UGHZ01000001.1"/>
</dbReference>
<dbReference type="InterPro" id="IPR036249">
    <property type="entry name" value="Thioredoxin-like_sf"/>
</dbReference>
<keyword evidence="3" id="KW-0413">Isomerase</keyword>
<dbReference type="InterPro" id="IPR012336">
    <property type="entry name" value="Thioredoxin-like_fold"/>
</dbReference>
<evidence type="ECO:0000313" key="3">
    <source>
        <dbReference type="EMBL" id="STP09326.1"/>
    </source>
</evidence>
<dbReference type="PANTHER" id="PTHR35272:SF3">
    <property type="entry name" value="THIOL:DISULFIDE INTERCHANGE PROTEIN DSBC"/>
    <property type="match status" value="1"/>
</dbReference>
<dbReference type="AlphaFoldDB" id="A0A377JNJ2"/>
<feature type="chain" id="PRO_5016920126" evidence="1">
    <location>
        <begin position="23"/>
        <end position="231"/>
    </location>
</feature>
<dbReference type="InterPro" id="IPR051470">
    <property type="entry name" value="Thiol:disulfide_interchange"/>
</dbReference>
<proteinExistence type="predicted"/>
<dbReference type="EMBL" id="UGHZ01000001">
    <property type="protein sequence ID" value="STP09326.1"/>
    <property type="molecule type" value="Genomic_DNA"/>
</dbReference>
<feature type="signal peptide" evidence="1">
    <location>
        <begin position="1"/>
        <end position="22"/>
    </location>
</feature>
<organism evidence="3 4">
    <name type="scientific">Helicobacter cinaedi</name>
    <dbReference type="NCBI Taxonomy" id="213"/>
    <lineage>
        <taxon>Bacteria</taxon>
        <taxon>Pseudomonadati</taxon>
        <taxon>Campylobacterota</taxon>
        <taxon>Epsilonproteobacteria</taxon>
        <taxon>Campylobacterales</taxon>
        <taxon>Helicobacteraceae</taxon>
        <taxon>Helicobacter</taxon>
    </lineage>
</organism>
<dbReference type="PANTHER" id="PTHR35272">
    <property type="entry name" value="THIOL:DISULFIDE INTERCHANGE PROTEIN DSBC-RELATED"/>
    <property type="match status" value="1"/>
</dbReference>
<evidence type="ECO:0000256" key="1">
    <source>
        <dbReference type="SAM" id="SignalP"/>
    </source>
</evidence>
<dbReference type="GO" id="GO:0003756">
    <property type="term" value="F:protein disulfide isomerase activity"/>
    <property type="evidence" value="ECO:0007669"/>
    <property type="project" value="UniProtKB-EC"/>
</dbReference>
<dbReference type="Proteomes" id="UP000255335">
    <property type="component" value="Unassembled WGS sequence"/>
</dbReference>
<keyword evidence="1" id="KW-0732">Signal</keyword>
<name>A0A377JNJ2_9HELI</name>
<protein>
    <submittedName>
        <fullName evidence="3">Disulphide isomerase</fullName>
        <ecNumber evidence="3">5.3.4.1</ecNumber>
    </submittedName>
</protein>
<sequence length="231" mass="25262">MKTKFALSVLCALSVAYGAADKAELQKTLQANSVQGNIISSSDLGGGLSMVVIDVNNQQVPFLATNDGKFIFQPDVLLIQDKAVQTKIKGFYKDVYEKEKAKINIKLQEVFKKQSANVFHFKSQKNGAKTIYIVSDANCPYCQKEFANLNKRLEDANVELLVVGFLGEDSMLKAANALKNKSGNQAKDIAMLAKLYEPKSKATSVDTKVAKELTQAVADTGVRSVPYIIED</sequence>
<dbReference type="EC" id="5.3.4.1" evidence="3"/>
<dbReference type="SUPFAM" id="SSF52833">
    <property type="entry name" value="Thioredoxin-like"/>
    <property type="match status" value="1"/>
</dbReference>
<dbReference type="Pfam" id="PF13098">
    <property type="entry name" value="Thioredoxin_2"/>
    <property type="match status" value="1"/>
</dbReference>
<reference evidence="3 4" key="1">
    <citation type="submission" date="2018-06" db="EMBL/GenBank/DDBJ databases">
        <authorList>
            <consortium name="Pathogen Informatics"/>
            <person name="Doyle S."/>
        </authorList>
    </citation>
    <scope>NUCLEOTIDE SEQUENCE [LARGE SCALE GENOMIC DNA]</scope>
    <source>
        <strain evidence="3 4">NCTC12221</strain>
    </source>
</reference>
<feature type="domain" description="Thioredoxin-like fold" evidence="2">
    <location>
        <begin position="124"/>
        <end position="229"/>
    </location>
</feature>
<gene>
    <name evidence="3" type="ORF">NCTC12221_00766</name>
</gene>